<dbReference type="InterPro" id="IPR038725">
    <property type="entry name" value="YdaG_split_barrel_FMN-bd"/>
</dbReference>
<dbReference type="SUPFAM" id="SSF50475">
    <property type="entry name" value="FMN-binding split barrel"/>
    <property type="match status" value="1"/>
</dbReference>
<accession>A0A1L3I7K7</accession>
<dbReference type="PANTHER" id="PTHR34818:SF1">
    <property type="entry name" value="PROTEIN BLI-3"/>
    <property type="match status" value="1"/>
</dbReference>
<protein>
    <submittedName>
        <fullName evidence="2">Putative stress protein (General stress protein 26)</fullName>
    </submittedName>
</protein>
<gene>
    <name evidence="2" type="ORF">PhaeoP97_02644</name>
</gene>
<keyword evidence="3" id="KW-1185">Reference proteome</keyword>
<evidence type="ECO:0000313" key="3">
    <source>
        <dbReference type="Proteomes" id="UP000183859"/>
    </source>
</evidence>
<dbReference type="Pfam" id="PF16242">
    <property type="entry name" value="Pyrid_ox_like"/>
    <property type="match status" value="1"/>
</dbReference>
<dbReference type="RefSeq" id="WP_072505425.1">
    <property type="nucleotide sequence ID" value="NZ_CP016364.1"/>
</dbReference>
<dbReference type="AlphaFoldDB" id="A0A1L3I7K7"/>
<dbReference type="Proteomes" id="UP000183859">
    <property type="component" value="Chromosome"/>
</dbReference>
<dbReference type="Gene3D" id="2.30.110.10">
    <property type="entry name" value="Electron Transport, Fmn-binding Protein, Chain A"/>
    <property type="match status" value="1"/>
</dbReference>
<sequence length="169" mass="18777">MARQTETSQEATSQLWYQLEKRRTCMLAVRDSDQHPQPMTHFADHENGAIWFISSSDSDLVRATGLGADAQLTFVSDGQDYHASVRGPLEVTNDPEKLDELWSFAVGAWFEKGRDDPKVTLMKMTPREAAVWASQGNAVLVGLKLLRASMSDSEGHPNVGVHHVLQLNT</sequence>
<name>A0A1L3I7K7_9RHOB</name>
<dbReference type="EMBL" id="CP016364">
    <property type="protein sequence ID" value="APG48022.1"/>
    <property type="molecule type" value="Genomic_DNA"/>
</dbReference>
<evidence type="ECO:0000259" key="1">
    <source>
        <dbReference type="Pfam" id="PF16242"/>
    </source>
</evidence>
<dbReference type="STRING" id="1844006.PhaeoP97_02644"/>
<proteinExistence type="predicted"/>
<dbReference type="InterPro" id="IPR052917">
    <property type="entry name" value="Stress-Dev_Protein"/>
</dbReference>
<reference evidence="3" key="1">
    <citation type="submission" date="2016-07" db="EMBL/GenBank/DDBJ databases">
        <title>Phaeobacter portensis sp. nov., a tropodithietic acid producing bacterium isolated from a German harbor.</title>
        <authorList>
            <person name="Freese H.M."/>
            <person name="Bunk B."/>
            <person name="Breider S."/>
            <person name="Brinkhoff T."/>
        </authorList>
    </citation>
    <scope>NUCLEOTIDE SEQUENCE [LARGE SCALE GENOMIC DNA]</scope>
    <source>
        <strain evidence="3">P97</strain>
    </source>
</reference>
<feature type="domain" description="General stress protein FMN-binding split barrel" evidence="1">
    <location>
        <begin position="11"/>
        <end position="152"/>
    </location>
</feature>
<organism evidence="2 3">
    <name type="scientific">Phaeobacter porticola</name>
    <dbReference type="NCBI Taxonomy" id="1844006"/>
    <lineage>
        <taxon>Bacteria</taxon>
        <taxon>Pseudomonadati</taxon>
        <taxon>Pseudomonadota</taxon>
        <taxon>Alphaproteobacteria</taxon>
        <taxon>Rhodobacterales</taxon>
        <taxon>Roseobacteraceae</taxon>
        <taxon>Phaeobacter</taxon>
    </lineage>
</organism>
<evidence type="ECO:0000313" key="2">
    <source>
        <dbReference type="EMBL" id="APG48022.1"/>
    </source>
</evidence>
<dbReference type="KEGG" id="php:PhaeoP97_02644"/>
<dbReference type="PANTHER" id="PTHR34818">
    <property type="entry name" value="PROTEIN BLI-3"/>
    <property type="match status" value="1"/>
</dbReference>
<dbReference type="OrthoDB" id="1432662at2"/>
<dbReference type="InterPro" id="IPR012349">
    <property type="entry name" value="Split_barrel_FMN-bd"/>
</dbReference>